<dbReference type="Pfam" id="PF00400">
    <property type="entry name" value="WD40"/>
    <property type="match status" value="2"/>
</dbReference>
<organism evidence="6 7">
    <name type="scientific">Trifolium medium</name>
    <dbReference type="NCBI Taxonomy" id="97028"/>
    <lineage>
        <taxon>Eukaryota</taxon>
        <taxon>Viridiplantae</taxon>
        <taxon>Streptophyta</taxon>
        <taxon>Embryophyta</taxon>
        <taxon>Tracheophyta</taxon>
        <taxon>Spermatophyta</taxon>
        <taxon>Magnoliopsida</taxon>
        <taxon>eudicotyledons</taxon>
        <taxon>Gunneridae</taxon>
        <taxon>Pentapetalae</taxon>
        <taxon>rosids</taxon>
        <taxon>fabids</taxon>
        <taxon>Fabales</taxon>
        <taxon>Fabaceae</taxon>
        <taxon>Papilionoideae</taxon>
        <taxon>50 kb inversion clade</taxon>
        <taxon>NPAAA clade</taxon>
        <taxon>Hologalegina</taxon>
        <taxon>IRL clade</taxon>
        <taxon>Trifolieae</taxon>
        <taxon>Trifolium</taxon>
    </lineage>
</organism>
<evidence type="ECO:0000256" key="5">
    <source>
        <dbReference type="PROSITE-ProRule" id="PRU00221"/>
    </source>
</evidence>
<dbReference type="Gene3D" id="3.30.70.270">
    <property type="match status" value="1"/>
</dbReference>
<dbReference type="InterPro" id="IPR015943">
    <property type="entry name" value="WD40/YVTN_repeat-like_dom_sf"/>
</dbReference>
<dbReference type="GO" id="GO:0043022">
    <property type="term" value="F:ribosome binding"/>
    <property type="evidence" value="ECO:0007669"/>
    <property type="project" value="InterPro"/>
</dbReference>
<proteinExistence type="inferred from homology"/>
<dbReference type="InterPro" id="IPR001680">
    <property type="entry name" value="WD40_rpt"/>
</dbReference>
<evidence type="ECO:0000256" key="2">
    <source>
        <dbReference type="ARBA" id="ARBA00022574"/>
    </source>
</evidence>
<dbReference type="PROSITE" id="PS50082">
    <property type="entry name" value="WD_REPEATS_2"/>
    <property type="match status" value="2"/>
</dbReference>
<dbReference type="InterPro" id="IPR045223">
    <property type="entry name" value="RACK1-like"/>
</dbReference>
<dbReference type="GO" id="GO:1990904">
    <property type="term" value="C:ribonucleoprotein complex"/>
    <property type="evidence" value="ECO:0007669"/>
    <property type="project" value="UniProtKB-KW"/>
</dbReference>
<evidence type="ECO:0000313" key="6">
    <source>
        <dbReference type="EMBL" id="MCH87929.1"/>
    </source>
</evidence>
<feature type="repeat" description="WD" evidence="5">
    <location>
        <begin position="1"/>
        <end position="45"/>
    </location>
</feature>
<dbReference type="InterPro" id="IPR043128">
    <property type="entry name" value="Rev_trsase/Diguanyl_cyclase"/>
</dbReference>
<dbReference type="AlphaFoldDB" id="A0A392MLT2"/>
<dbReference type="EMBL" id="LXQA010013172">
    <property type="protein sequence ID" value="MCH87929.1"/>
    <property type="molecule type" value="Genomic_DNA"/>
</dbReference>
<feature type="non-terminal residue" evidence="6">
    <location>
        <position position="1"/>
    </location>
</feature>
<dbReference type="PROSITE" id="PS00678">
    <property type="entry name" value="WD_REPEATS_1"/>
    <property type="match status" value="2"/>
</dbReference>
<evidence type="ECO:0000256" key="1">
    <source>
        <dbReference type="ARBA" id="ARBA00007253"/>
    </source>
</evidence>
<keyword evidence="4" id="KW-0687">Ribonucleoprotein</keyword>
<dbReference type="InterPro" id="IPR020472">
    <property type="entry name" value="WD40_PAC1"/>
</dbReference>
<accession>A0A392MLT2</accession>
<dbReference type="FunFam" id="2.130.10.10:FF:000615">
    <property type="entry name" value="Receptor for activated C kinase 1"/>
    <property type="match status" value="1"/>
</dbReference>
<dbReference type="Proteomes" id="UP000265520">
    <property type="component" value="Unassembled WGS sequence"/>
</dbReference>
<keyword evidence="7" id="KW-1185">Reference proteome</keyword>
<sequence length="215" mass="23509">DDAHSDPVSCVRFSPNTLPQPAIVSASWDCTVKVWNMRNLKLRNTFTGHSGSLNTVAVSPDASLCASGGKDGFVNLWDLEEGNMMFSLDAGSIIHALSFCPTRIWLCAATESSLMIWDLKSKTIIEYIKVDLSLEAAYTTGASVTITDKKNDVRGFLGLTGFYRKFVKGYTTIASPLIDLLKKEAFVWSDIANLTFEQLKLAMSAAPVLALPNFD</sequence>
<evidence type="ECO:0000256" key="4">
    <source>
        <dbReference type="ARBA" id="ARBA00023274"/>
    </source>
</evidence>
<comment type="caution">
    <text evidence="6">The sequence shown here is derived from an EMBL/GenBank/DDBJ whole genome shotgun (WGS) entry which is preliminary data.</text>
</comment>
<dbReference type="Gene3D" id="2.130.10.10">
    <property type="entry name" value="YVTN repeat-like/Quinoprotein amine dehydrogenase"/>
    <property type="match status" value="1"/>
</dbReference>
<dbReference type="InterPro" id="IPR036322">
    <property type="entry name" value="WD40_repeat_dom_sf"/>
</dbReference>
<comment type="similarity">
    <text evidence="1">Belongs to the WD repeat G protein beta family. Ribosomal protein RACK1 subfamily.</text>
</comment>
<name>A0A392MLT2_9FABA</name>
<dbReference type="PRINTS" id="PR00320">
    <property type="entry name" value="GPROTEINBRPT"/>
</dbReference>
<keyword evidence="2 5" id="KW-0853">WD repeat</keyword>
<dbReference type="InterPro" id="IPR043502">
    <property type="entry name" value="DNA/RNA_pol_sf"/>
</dbReference>
<dbReference type="PANTHER" id="PTHR19868">
    <property type="entry name" value="RECEPTOR FOR ACTIVATED PROTEIN KINASE C RACK1"/>
    <property type="match status" value="1"/>
</dbReference>
<dbReference type="GO" id="GO:0045182">
    <property type="term" value="F:translation regulator activity"/>
    <property type="evidence" value="ECO:0007669"/>
    <property type="project" value="InterPro"/>
</dbReference>
<dbReference type="PROSITE" id="PS50294">
    <property type="entry name" value="WD_REPEATS_REGION"/>
    <property type="match status" value="2"/>
</dbReference>
<protein>
    <submittedName>
        <fullName evidence="6">Guanine nucleotide-binding protein subunit beta-like protein</fullName>
    </submittedName>
</protein>
<dbReference type="InterPro" id="IPR019775">
    <property type="entry name" value="WD40_repeat_CS"/>
</dbReference>
<dbReference type="SUPFAM" id="SSF56672">
    <property type="entry name" value="DNA/RNA polymerases"/>
    <property type="match status" value="1"/>
</dbReference>
<evidence type="ECO:0000313" key="7">
    <source>
        <dbReference type="Proteomes" id="UP000265520"/>
    </source>
</evidence>
<reference evidence="6 7" key="1">
    <citation type="journal article" date="2018" name="Front. Plant Sci.">
        <title>Red Clover (Trifolium pratense) and Zigzag Clover (T. medium) - A Picture of Genomic Similarities and Differences.</title>
        <authorList>
            <person name="Dluhosova J."/>
            <person name="Istvanek J."/>
            <person name="Nedelnik J."/>
            <person name="Repkova J."/>
        </authorList>
    </citation>
    <scope>NUCLEOTIDE SEQUENCE [LARGE SCALE GENOMIC DNA]</scope>
    <source>
        <strain evidence="7">cv. 10/8</strain>
        <tissue evidence="6">Leaf</tissue>
    </source>
</reference>
<dbReference type="SMART" id="SM00320">
    <property type="entry name" value="WD40"/>
    <property type="match status" value="3"/>
</dbReference>
<feature type="repeat" description="WD" evidence="5">
    <location>
        <begin position="46"/>
        <end position="87"/>
    </location>
</feature>
<evidence type="ECO:0000256" key="3">
    <source>
        <dbReference type="ARBA" id="ARBA00022737"/>
    </source>
</evidence>
<dbReference type="SUPFAM" id="SSF50978">
    <property type="entry name" value="WD40 repeat-like"/>
    <property type="match status" value="1"/>
</dbReference>
<gene>
    <name evidence="6" type="ORF">A2U01_0008810</name>
</gene>
<keyword evidence="3" id="KW-0677">Repeat</keyword>